<evidence type="ECO:0000256" key="1">
    <source>
        <dbReference type="ARBA" id="ARBA00006336"/>
    </source>
</evidence>
<dbReference type="InterPro" id="IPR050272">
    <property type="entry name" value="Isochorismatase-like_hydrls"/>
</dbReference>
<evidence type="ECO:0000313" key="5">
    <source>
        <dbReference type="EMBL" id="SMY22467.1"/>
    </source>
</evidence>
<comment type="similarity">
    <text evidence="1">Belongs to the isochorismatase family.</text>
</comment>
<dbReference type="AlphaFoldDB" id="A0A1Y6LDA4"/>
<keyword evidence="2" id="KW-0378">Hydrolase</keyword>
<evidence type="ECO:0000259" key="4">
    <source>
        <dbReference type="Pfam" id="PF00857"/>
    </source>
</evidence>
<dbReference type="Pfam" id="PF20174">
    <property type="entry name" value="DUF6540"/>
    <property type="match status" value="1"/>
</dbReference>
<dbReference type="InterPro" id="IPR000868">
    <property type="entry name" value="Isochorismatase-like_dom"/>
</dbReference>
<proteinExistence type="inferred from homology"/>
<dbReference type="EMBL" id="LT882678">
    <property type="protein sequence ID" value="SMY22467.1"/>
    <property type="molecule type" value="Genomic_DNA"/>
</dbReference>
<protein>
    <recommendedName>
        <fullName evidence="4">Isochorismatase-like domain-containing protein</fullName>
    </recommendedName>
</protein>
<name>A0A1Y6LDA4_ZYMTR</name>
<dbReference type="PANTHER" id="PTHR43540">
    <property type="entry name" value="PEROXYUREIDOACRYLATE/UREIDOACRYLATE AMIDOHYDROLASE-RELATED"/>
    <property type="match status" value="1"/>
</dbReference>
<gene>
    <name evidence="5" type="ORF">ZT1A5_G3906</name>
</gene>
<sequence>MTYNVYTLERIGGGSRNHVAIFVETGPDKGGRLFHVTGNILSGMVYKTRECGNPTEEVPYIPDSMVLIGTVGRESMPHFEAACEAVEVPGPQLNLRGKQIDISKPVRRCSEWVHEVKEKLIADEIVKPRRMGLQMVRIIFHSTATATFCFEKMTDPSRERNAIIGDSDNVWKYSSSSGFDLTHSETPSPSHLTIKTTTTPIIIDPAKTALVIIDMQNFFLSPLLGRTEGPGHRASAQLLEHSIPACRSAGIRTIWLNWGLTDADLSSMPGGVRRAFGFTDSNGNALDRQGRPIPPERRAFKGMGSDMGSVTDPRTGEEVKVGRMLMRDQWNMALYPPLAAAYEEGRQLPDKPDVWIDKNRMSGMWGPETDCEAFLRKEGITTLVLAGVNTDQCVHGTLLDAYNKGFDCVLLSDGCGTTSPDAAREGVEFNCANVTGFMTTCEDFAKGVAGRGSGT</sequence>
<feature type="region of interest" description="Disordered" evidence="3">
    <location>
        <begin position="283"/>
        <end position="315"/>
    </location>
</feature>
<organism evidence="5 6">
    <name type="scientific">Zymoseptoria tritici ST99CH_1A5</name>
    <dbReference type="NCBI Taxonomy" id="1276529"/>
    <lineage>
        <taxon>Eukaryota</taxon>
        <taxon>Fungi</taxon>
        <taxon>Dikarya</taxon>
        <taxon>Ascomycota</taxon>
        <taxon>Pezizomycotina</taxon>
        <taxon>Dothideomycetes</taxon>
        <taxon>Dothideomycetidae</taxon>
        <taxon>Mycosphaerellales</taxon>
        <taxon>Mycosphaerellaceae</taxon>
        <taxon>Zymoseptoria</taxon>
    </lineage>
</organism>
<feature type="domain" description="Isochorismatase-like" evidence="4">
    <location>
        <begin position="329"/>
        <end position="425"/>
    </location>
</feature>
<feature type="compositionally biased region" description="Basic and acidic residues" evidence="3">
    <location>
        <begin position="288"/>
        <end position="299"/>
    </location>
</feature>
<accession>A0A1Y6LDA4</accession>
<dbReference type="PANTHER" id="PTHR43540:SF9">
    <property type="entry name" value="FAMILY HYDROLASE, PUTATIVE (AFU_ORTHOLOGUE AFUA_2G08700)-RELATED"/>
    <property type="match status" value="1"/>
</dbReference>
<dbReference type="InterPro" id="IPR036380">
    <property type="entry name" value="Isochorismatase-like_sf"/>
</dbReference>
<reference evidence="5 6" key="1">
    <citation type="submission" date="2016-10" db="EMBL/GenBank/DDBJ databases">
        <authorList>
            <person name="Varghese N."/>
        </authorList>
    </citation>
    <scope>NUCLEOTIDE SEQUENCE [LARGE SCALE GENOMIC DNA]</scope>
</reference>
<dbReference type="Pfam" id="PF00857">
    <property type="entry name" value="Isochorismatase"/>
    <property type="match status" value="1"/>
</dbReference>
<dbReference type="SUPFAM" id="SSF52499">
    <property type="entry name" value="Isochorismatase-like hydrolases"/>
    <property type="match status" value="1"/>
</dbReference>
<evidence type="ECO:0000256" key="3">
    <source>
        <dbReference type="SAM" id="MobiDB-lite"/>
    </source>
</evidence>
<evidence type="ECO:0000313" key="6">
    <source>
        <dbReference type="Proteomes" id="UP000215453"/>
    </source>
</evidence>
<dbReference type="Proteomes" id="UP000215453">
    <property type="component" value="Chromosome 3"/>
</dbReference>
<evidence type="ECO:0000256" key="2">
    <source>
        <dbReference type="ARBA" id="ARBA00022801"/>
    </source>
</evidence>
<dbReference type="InterPro" id="IPR046670">
    <property type="entry name" value="DUF6540"/>
</dbReference>
<dbReference type="Gene3D" id="3.40.50.850">
    <property type="entry name" value="Isochorismatase-like"/>
    <property type="match status" value="1"/>
</dbReference>
<dbReference type="GO" id="GO:0016787">
    <property type="term" value="F:hydrolase activity"/>
    <property type="evidence" value="ECO:0007669"/>
    <property type="project" value="UniProtKB-KW"/>
</dbReference>
<dbReference type="CDD" id="cd00431">
    <property type="entry name" value="cysteine_hydrolases"/>
    <property type="match status" value="1"/>
</dbReference>